<dbReference type="PROSITE" id="PS51746">
    <property type="entry name" value="PPM_2"/>
    <property type="match status" value="1"/>
</dbReference>
<reference evidence="3" key="1">
    <citation type="journal article" date="2023" name="Mol. Phylogenet. Evol.">
        <title>Genome-scale phylogeny and comparative genomics of the fungal order Sordariales.</title>
        <authorList>
            <person name="Hensen N."/>
            <person name="Bonometti L."/>
            <person name="Westerberg I."/>
            <person name="Brannstrom I.O."/>
            <person name="Guillou S."/>
            <person name="Cros-Aarteil S."/>
            <person name="Calhoun S."/>
            <person name="Haridas S."/>
            <person name="Kuo A."/>
            <person name="Mondo S."/>
            <person name="Pangilinan J."/>
            <person name="Riley R."/>
            <person name="LaButti K."/>
            <person name="Andreopoulos B."/>
            <person name="Lipzen A."/>
            <person name="Chen C."/>
            <person name="Yan M."/>
            <person name="Daum C."/>
            <person name="Ng V."/>
            <person name="Clum A."/>
            <person name="Steindorff A."/>
            <person name="Ohm R.A."/>
            <person name="Martin F."/>
            <person name="Silar P."/>
            <person name="Natvig D.O."/>
            <person name="Lalanne C."/>
            <person name="Gautier V."/>
            <person name="Ament-Velasquez S.L."/>
            <person name="Kruys A."/>
            <person name="Hutchinson M.I."/>
            <person name="Powell A.J."/>
            <person name="Barry K."/>
            <person name="Miller A.N."/>
            <person name="Grigoriev I.V."/>
            <person name="Debuchy R."/>
            <person name="Gladieux P."/>
            <person name="Hiltunen Thoren M."/>
            <person name="Johannesson H."/>
        </authorList>
    </citation>
    <scope>NUCLEOTIDE SEQUENCE</scope>
    <source>
        <strain evidence="3">CBS 232.78</strain>
    </source>
</reference>
<reference evidence="3" key="2">
    <citation type="submission" date="2023-06" db="EMBL/GenBank/DDBJ databases">
        <authorList>
            <consortium name="Lawrence Berkeley National Laboratory"/>
            <person name="Haridas S."/>
            <person name="Hensen N."/>
            <person name="Bonometti L."/>
            <person name="Westerberg I."/>
            <person name="Brannstrom I.O."/>
            <person name="Guillou S."/>
            <person name="Cros-Aarteil S."/>
            <person name="Calhoun S."/>
            <person name="Kuo A."/>
            <person name="Mondo S."/>
            <person name="Pangilinan J."/>
            <person name="Riley R."/>
            <person name="LaButti K."/>
            <person name="Andreopoulos B."/>
            <person name="Lipzen A."/>
            <person name="Chen C."/>
            <person name="Yanf M."/>
            <person name="Daum C."/>
            <person name="Ng V."/>
            <person name="Clum A."/>
            <person name="Steindorff A."/>
            <person name="Ohm R."/>
            <person name="Martin F."/>
            <person name="Silar P."/>
            <person name="Natvig D."/>
            <person name="Lalanne C."/>
            <person name="Gautier V."/>
            <person name="Ament-velasquez S.L."/>
            <person name="Kruys A."/>
            <person name="Hutchinson M.I."/>
            <person name="Powell A.J."/>
            <person name="Barry K."/>
            <person name="Miller A.N."/>
            <person name="Grigoriev I.V."/>
            <person name="Debuchy R."/>
            <person name="Gladieux P."/>
            <person name="Thoren M.H."/>
            <person name="Johannesson H."/>
        </authorList>
    </citation>
    <scope>NUCLEOTIDE SEQUENCE</scope>
    <source>
        <strain evidence="3">CBS 232.78</strain>
    </source>
</reference>
<proteinExistence type="predicted"/>
<keyword evidence="1" id="KW-0812">Transmembrane</keyword>
<evidence type="ECO:0000256" key="1">
    <source>
        <dbReference type="SAM" id="Phobius"/>
    </source>
</evidence>
<protein>
    <submittedName>
        <fullName evidence="3">Phosphatase 2C-like domain-containing protein</fullName>
    </submittedName>
</protein>
<dbReference type="Gene3D" id="3.60.40.10">
    <property type="entry name" value="PPM-type phosphatase domain"/>
    <property type="match status" value="1"/>
</dbReference>
<dbReference type="InterPro" id="IPR015655">
    <property type="entry name" value="PP2C"/>
</dbReference>
<dbReference type="GO" id="GO:0005739">
    <property type="term" value="C:mitochondrion"/>
    <property type="evidence" value="ECO:0007669"/>
    <property type="project" value="TreeGrafter"/>
</dbReference>
<accession>A0AAE0N6L3</accession>
<dbReference type="Pfam" id="PF00481">
    <property type="entry name" value="PP2C"/>
    <property type="match status" value="1"/>
</dbReference>
<evidence type="ECO:0000313" key="3">
    <source>
        <dbReference type="EMBL" id="KAK3372611.1"/>
    </source>
</evidence>
<dbReference type="AlphaFoldDB" id="A0AAE0N6L3"/>
<keyword evidence="1" id="KW-0472">Membrane</keyword>
<feature type="domain" description="PPM-type phosphatase" evidence="2">
    <location>
        <begin position="180"/>
        <end position="582"/>
    </location>
</feature>
<evidence type="ECO:0000259" key="2">
    <source>
        <dbReference type="PROSITE" id="PS51746"/>
    </source>
</evidence>
<comment type="caution">
    <text evidence="3">The sequence shown here is derived from an EMBL/GenBank/DDBJ whole genome shotgun (WGS) entry which is preliminary data.</text>
</comment>
<feature type="transmembrane region" description="Helical" evidence="1">
    <location>
        <begin position="38"/>
        <end position="55"/>
    </location>
</feature>
<keyword evidence="4" id="KW-1185">Reference proteome</keyword>
<evidence type="ECO:0000313" key="4">
    <source>
        <dbReference type="Proteomes" id="UP001285441"/>
    </source>
</evidence>
<dbReference type="GO" id="GO:0004741">
    <property type="term" value="F:[pyruvate dehydrogenase (acetyl-transferring)]-phosphatase activity"/>
    <property type="evidence" value="ECO:0007669"/>
    <property type="project" value="TreeGrafter"/>
</dbReference>
<dbReference type="InterPro" id="IPR001932">
    <property type="entry name" value="PPM-type_phosphatase-like_dom"/>
</dbReference>
<sequence length="584" mass="62721">MPTQHFIIALAVCAAFFLLVAIARGYSSSHPLTLQHSQRVASLLIAVAAYFYLGLGCDSKLPVNLNFLARHSINSSKMSAPAEELVPLLSSLALASDSASTSPPPSPHSSSRKGVITSVAGVTDPVELAAQSDNQALQHRTAAGTTTRRGLDFLSPAQVTGILSEHASACAVERGKGVVRYDITQVACNEPMEDDHSEALIRAPCFPGLAEEGDWMFWGIYDGHCGWPTAAKLRQSLIHYVCAQLTQTYEGWYTSDHPSDTTASQPVPSIPRRNVAEAIEKAFVALDNDIVQSLVDLKERTPGVSRQEATQLLAPAVSGSCALLGFYDTRTEVLFVACTGDSRAVLGRRNALGKWSTVPLSVDQTFANLTEAVRVKREHPYEGNVIAGAAPGRLLGGLEPSRSFGDAVYKWPRKTSAALNSLFAEKPRPHVRTPPYTTAKPVVTSGKISPKDGDFVVMGCDGLWEMLTNEEVVGLVSAWIDAGGLRTGDKEVDFSAGSGTGGTIDLPKQMPKGLFTKPIRPEQWGVDLEARQFVLEDNNAAVHLAKNAMGANDADLAGSLLMLPEKQARRFRDDLTITVIFFGP</sequence>
<dbReference type="CDD" id="cd00143">
    <property type="entry name" value="PP2Cc"/>
    <property type="match status" value="1"/>
</dbReference>
<keyword evidence="1" id="KW-1133">Transmembrane helix</keyword>
<gene>
    <name evidence="3" type="ORF">B0H63DRAFT_421303</name>
</gene>
<name>A0AAE0N6L3_9PEZI</name>
<feature type="transmembrane region" description="Helical" evidence="1">
    <location>
        <begin position="6"/>
        <end position="26"/>
    </location>
</feature>
<dbReference type="InterPro" id="IPR036457">
    <property type="entry name" value="PPM-type-like_dom_sf"/>
</dbReference>
<dbReference type="PANTHER" id="PTHR13832:SF792">
    <property type="entry name" value="GM14286P"/>
    <property type="match status" value="1"/>
</dbReference>
<organism evidence="3 4">
    <name type="scientific">Podospora didyma</name>
    <dbReference type="NCBI Taxonomy" id="330526"/>
    <lineage>
        <taxon>Eukaryota</taxon>
        <taxon>Fungi</taxon>
        <taxon>Dikarya</taxon>
        <taxon>Ascomycota</taxon>
        <taxon>Pezizomycotina</taxon>
        <taxon>Sordariomycetes</taxon>
        <taxon>Sordariomycetidae</taxon>
        <taxon>Sordariales</taxon>
        <taxon>Podosporaceae</taxon>
        <taxon>Podospora</taxon>
    </lineage>
</organism>
<dbReference type="SUPFAM" id="SSF81606">
    <property type="entry name" value="PP2C-like"/>
    <property type="match status" value="1"/>
</dbReference>
<dbReference type="EMBL" id="JAULSW010000008">
    <property type="protein sequence ID" value="KAK3372611.1"/>
    <property type="molecule type" value="Genomic_DNA"/>
</dbReference>
<dbReference type="PANTHER" id="PTHR13832">
    <property type="entry name" value="PROTEIN PHOSPHATASE 2C"/>
    <property type="match status" value="1"/>
</dbReference>
<dbReference type="Proteomes" id="UP001285441">
    <property type="component" value="Unassembled WGS sequence"/>
</dbReference>
<dbReference type="SMART" id="SM00332">
    <property type="entry name" value="PP2Cc"/>
    <property type="match status" value="1"/>
</dbReference>